<keyword evidence="4" id="KW-1185">Reference proteome</keyword>
<accession>W9GWR9</accession>
<comment type="caution">
    <text evidence="3">The sequence shown here is derived from an EMBL/GenBank/DDBJ whole genome shotgun (WGS) entry which is preliminary data.</text>
</comment>
<dbReference type="Gene3D" id="3.40.50.1110">
    <property type="entry name" value="SGNH hydrolase"/>
    <property type="match status" value="1"/>
</dbReference>
<dbReference type="PROSITE" id="PS00330">
    <property type="entry name" value="HEMOLYSIN_CALCIUM"/>
    <property type="match status" value="3"/>
</dbReference>
<dbReference type="Pfam" id="PF17963">
    <property type="entry name" value="Big_9"/>
    <property type="match status" value="1"/>
</dbReference>
<dbReference type="SUPFAM" id="SSF51445">
    <property type="entry name" value="(Trans)glycosidases"/>
    <property type="match status" value="1"/>
</dbReference>
<dbReference type="SUPFAM" id="SSF52266">
    <property type="entry name" value="SGNH hydrolase"/>
    <property type="match status" value="1"/>
</dbReference>
<dbReference type="NCBIfam" id="TIGR01965">
    <property type="entry name" value="VCBS_repeat"/>
    <property type="match status" value="1"/>
</dbReference>
<name>W9GWR9_9PROT</name>
<feature type="region of interest" description="Disordered" evidence="1">
    <location>
        <begin position="423"/>
        <end position="445"/>
    </location>
</feature>
<dbReference type="GO" id="GO:0004622">
    <property type="term" value="F:phosphatidylcholine lysophospholipase activity"/>
    <property type="evidence" value="ECO:0007669"/>
    <property type="project" value="TreeGrafter"/>
</dbReference>
<dbReference type="SUPFAM" id="SSF51120">
    <property type="entry name" value="beta-Roll"/>
    <property type="match status" value="4"/>
</dbReference>
<dbReference type="GO" id="GO:0005509">
    <property type="term" value="F:calcium ion binding"/>
    <property type="evidence" value="ECO:0007669"/>
    <property type="project" value="InterPro"/>
</dbReference>
<dbReference type="Pfam" id="PF00353">
    <property type="entry name" value="HemolysinCabind"/>
    <property type="match status" value="4"/>
</dbReference>
<dbReference type="Gene3D" id="3.20.20.80">
    <property type="entry name" value="Glycosidases"/>
    <property type="match status" value="1"/>
</dbReference>
<dbReference type="InterPro" id="IPR011049">
    <property type="entry name" value="Serralysin-like_metalloprot_C"/>
</dbReference>
<dbReference type="STRING" id="1385369.N825_21815"/>
<dbReference type="PANTHER" id="PTHR30383">
    <property type="entry name" value="THIOESTERASE 1/PROTEASE 1/LYSOPHOSPHOLIPASE L1"/>
    <property type="match status" value="1"/>
</dbReference>
<dbReference type="InterPro" id="IPR013830">
    <property type="entry name" value="SGNH_hydro"/>
</dbReference>
<dbReference type="Gene3D" id="2.60.40.10">
    <property type="entry name" value="Immunoglobulins"/>
    <property type="match status" value="1"/>
</dbReference>
<dbReference type="Gene3D" id="2.150.10.10">
    <property type="entry name" value="Serralysin-like metalloprotease, C-terminal"/>
    <property type="match status" value="4"/>
</dbReference>
<dbReference type="PANTHER" id="PTHR30383:SF5">
    <property type="entry name" value="SGNH HYDROLASE-TYPE ESTERASE DOMAIN-CONTAINING PROTEIN"/>
    <property type="match status" value="1"/>
</dbReference>
<dbReference type="AlphaFoldDB" id="W9GWR9"/>
<dbReference type="InterPro" id="IPR001343">
    <property type="entry name" value="Hemolysn_Ca-bd"/>
</dbReference>
<dbReference type="InterPro" id="IPR036514">
    <property type="entry name" value="SGNH_hydro_sf"/>
</dbReference>
<feature type="region of interest" description="Disordered" evidence="1">
    <location>
        <begin position="778"/>
        <end position="797"/>
    </location>
</feature>
<evidence type="ECO:0000313" key="3">
    <source>
        <dbReference type="EMBL" id="EWY37086.1"/>
    </source>
</evidence>
<dbReference type="InterPro" id="IPR018511">
    <property type="entry name" value="Hemolysin-typ_Ca-bd_CS"/>
</dbReference>
<dbReference type="PRINTS" id="PR00313">
    <property type="entry name" value="CABNDNGRPT"/>
</dbReference>
<dbReference type="Proteomes" id="UP000019486">
    <property type="component" value="Unassembled WGS sequence"/>
</dbReference>
<dbReference type="CDD" id="cd01833">
    <property type="entry name" value="XynB_like"/>
    <property type="match status" value="1"/>
</dbReference>
<feature type="compositionally biased region" description="Low complexity" evidence="1">
    <location>
        <begin position="423"/>
        <end position="437"/>
    </location>
</feature>
<sequence>MDKYDGKIEQIEIWNEYNGGGFVTGPALNDRATYYTAMLKTAYTAIKAAHPEVTVIGGASHSIALGYLEGLFKLDALKYMDGLAIHPYPSTPEYVGKEIGQLNALMASYGGVKPLHVTEMGQELDDPADAPGYMIKMGTNLAAAHVKESQWYALIDEPWFKNMGLLKADGAPKPAADSFNVLQKQLLVHGDPVREDVGDNKVNVFEYAQDVHVVWGYKTPVTFTGTPTFLDARGQALATVKMLDTEPIVVKGDFDMKIGKSSVLSNSFLDFQQPEWSYWGQGKDGALVPLSEVTWFWGSYLGNRYLQPLKVEPQRITPAGDGANPIFAVQRYTAVKDAAIEIDGTWKLNGAGDGVELRISLNGETLLDRIVSGEFQLNNLAVKIKGGDQLDFALGPNQNTKDDSTIVNIDLNYSGDFMSTPVTSTPVPPAVSTTSTSGNDVLTGSTGNDILNGGAGLDRMTGGKGDDTYYVDTAGDTVVELPDEGYDTVRSTVTLTLAANTEKLYLLGAVAINGTGNDSDNAIYGNSGANVLRGLGGNDKLYGQQGADTMFGGTGNDTYYVDDAGDSVVEEENALNGGIDAINVDGASFAATGGNSITLGAFVENLTITGTAAVDGKGNDLANRITGGDGANNLFGGSGADTLVGNGGADMLEGGAGQDSLSGGAGADVFVFRPVDASSRDKVTDFMVEDRIGIWAADYGLTEGHGLTGGALDASYFKAVTGTTTIQGSAADHGQFLFNTTTKTLMWDADGAGKAAGMAMAAFNAPVTLSSFIILKSSSQPPSTSPNTPPKLNNAPVANADTATVSKDGILAATGAVLANDTDADGDTLTVSEVRGSASNLGHAINGTYGSLTLGADGSYSYTLANGATNVRALVAGQAVTDTFTYSISDGKGGTAGSSLTVSIVEAAEPTAGGGTLSFATSTKGIVANLEDREWSQVLKVMPLGDSITLGWVNGPSLQLEGYRAPLWDKFAAQDMMIDYVGQWNTGTPGFIDRDHMGAAGKRADWWAPQIPTVMKTYDPDAVLLMIGTNDVLQEGTATIPTLPGDIRKIIDGVAAQRSDATIFLSTLPPSGPTRPIPEANEAIRAMAADAIKDGLHVKLVEPTLTIKDLADGVHPTSSGYAKLAATWFDAIMATLPNEGGTPGGTAKAIVSTIGNLTGSGSNDLLVGDKAANTLIGGGGNDRLVGGGAADILTGGAGEDQFVFRTGAGIDKIMDYTKGTDHILFDRIAGLDAFSDLAGHIIQQGADTLIDISDFAAGVKIVLAGITASSLDQTDFVYK</sequence>
<evidence type="ECO:0000313" key="4">
    <source>
        <dbReference type="Proteomes" id="UP000019486"/>
    </source>
</evidence>
<dbReference type="InterPro" id="IPR051532">
    <property type="entry name" value="Ester_Hydrolysis_Enzymes"/>
</dbReference>
<dbReference type="Pfam" id="PF13472">
    <property type="entry name" value="Lipase_GDSL_2"/>
    <property type="match status" value="1"/>
</dbReference>
<dbReference type="EMBL" id="AVFL01000031">
    <property type="protein sequence ID" value="EWY37086.1"/>
    <property type="molecule type" value="Genomic_DNA"/>
</dbReference>
<proteinExistence type="predicted"/>
<reference evidence="3 4" key="1">
    <citation type="submission" date="2013-08" db="EMBL/GenBank/DDBJ databases">
        <title>The genome sequence of Skermanella stibiiresistens.</title>
        <authorList>
            <person name="Zhu W."/>
            <person name="Wang G."/>
        </authorList>
    </citation>
    <scope>NUCLEOTIDE SEQUENCE [LARGE SCALE GENOMIC DNA]</scope>
    <source>
        <strain evidence="3 4">SB22</strain>
    </source>
</reference>
<organism evidence="3 4">
    <name type="scientific">Skermanella stibiiresistens SB22</name>
    <dbReference type="NCBI Taxonomy" id="1385369"/>
    <lineage>
        <taxon>Bacteria</taxon>
        <taxon>Pseudomonadati</taxon>
        <taxon>Pseudomonadota</taxon>
        <taxon>Alphaproteobacteria</taxon>
        <taxon>Rhodospirillales</taxon>
        <taxon>Azospirillaceae</taxon>
        <taxon>Skermanella</taxon>
    </lineage>
</organism>
<gene>
    <name evidence="3" type="ORF">N825_21815</name>
</gene>
<dbReference type="PATRIC" id="fig|1385369.3.peg.5906"/>
<dbReference type="InterPro" id="IPR017853">
    <property type="entry name" value="GH"/>
</dbReference>
<dbReference type="InterPro" id="IPR013783">
    <property type="entry name" value="Ig-like_fold"/>
</dbReference>
<evidence type="ECO:0000256" key="1">
    <source>
        <dbReference type="SAM" id="MobiDB-lite"/>
    </source>
</evidence>
<evidence type="ECO:0000259" key="2">
    <source>
        <dbReference type="Pfam" id="PF13472"/>
    </source>
</evidence>
<protein>
    <recommendedName>
        <fullName evidence="2">SGNH hydrolase-type esterase domain-containing protein</fullName>
    </recommendedName>
</protein>
<feature type="domain" description="SGNH hydrolase-type esterase" evidence="2">
    <location>
        <begin position="944"/>
        <end position="1122"/>
    </location>
</feature>
<dbReference type="InterPro" id="IPR010221">
    <property type="entry name" value="VCBS_dom"/>
</dbReference>